<dbReference type="InterPro" id="IPR000160">
    <property type="entry name" value="GGDEF_dom"/>
</dbReference>
<sequence>MTFFTMDKNVMRSGETHMKKYILVGVILASLLACLIESMIQNYEKSLKESVYLSTRVQLSAKVLTLKSIIDRNFNFMSALEAYVVTSNYLYNTSDSDVNDYLKTLYKGGGSAAFNYYIAPAGTVKFIYPVEGNESFVNFDLLHDPREMIKRQLERAFQSKAITVNGPFKLAQGNNGLVARKALYRDNTFWGFVSVGLDLDDILNKSEMVQTNNHDSVLAVRIPGHPAFYGSDSVFQGKFFLNTLVLAEGEWEVAAQPNPDRIKEVHLQILLMRLGSYLTLLLVFGFFTSILYQRNKLKLKVASRTQELLLTNEYLISVNKELISGELELRKSEQRFSYMAYTDALTNIPNRVRFHSRLDEVLQQLRDEEALQSATVLYFDLDDFKLVNDTYGHYMGDLLLKEIAKRIQQVELPIDLFARLGGDEFALLLIEQQGEEQICRVVENMLSLLKDPCDLGGQEYYVALSIGIARYPTGGKTVEELFKSADIAMYEAKKAGGSSYKFFNRRMESDTIAKMELVSHLRQALERKELLLHYQPQVDCLKGQIIGVEALLRWNHSTKGYISPATFIPLAEEMGIIIPIGDWVLQQACNQMKIWHDAGLPRIKLAVNLSVKQFQDEQLVDKVRMILQQTGLEAKYLELEITENIGMKDEELGILRELRQLGVSISVDDFGMNYSSLSYLKRFPVTKIKLDQSFIRGIQTDEKDRAMIKTMIFLAQSFGLEVIAEGVESLAEAEYLLENGCSQIQGYYFYRPTEVDGLEEIFHNQSNLKLN</sequence>
<dbReference type="Pfam" id="PF00990">
    <property type="entry name" value="GGDEF"/>
    <property type="match status" value="1"/>
</dbReference>
<dbReference type="GO" id="GO:0003824">
    <property type="term" value="F:catalytic activity"/>
    <property type="evidence" value="ECO:0007669"/>
    <property type="project" value="UniProtKB-ARBA"/>
</dbReference>
<dbReference type="SMART" id="SM01079">
    <property type="entry name" value="CHASE"/>
    <property type="match status" value="1"/>
</dbReference>
<evidence type="ECO:0000313" key="9">
    <source>
        <dbReference type="EMBL" id="QGQ99554.1"/>
    </source>
</evidence>
<dbReference type="PROSITE" id="PS50839">
    <property type="entry name" value="CHASE"/>
    <property type="match status" value="1"/>
</dbReference>
<dbReference type="PROSITE" id="PS50887">
    <property type="entry name" value="GGDEF"/>
    <property type="match status" value="1"/>
</dbReference>
<proteinExistence type="predicted"/>
<keyword evidence="2 5" id="KW-0812">Transmembrane</keyword>
<dbReference type="Pfam" id="PF03924">
    <property type="entry name" value="CHASE"/>
    <property type="match status" value="1"/>
</dbReference>
<dbReference type="SMART" id="SM00052">
    <property type="entry name" value="EAL"/>
    <property type="match status" value="1"/>
</dbReference>
<dbReference type="SUPFAM" id="SSF141868">
    <property type="entry name" value="EAL domain-like"/>
    <property type="match status" value="1"/>
</dbReference>
<dbReference type="SMART" id="SM00267">
    <property type="entry name" value="GGDEF"/>
    <property type="match status" value="1"/>
</dbReference>
<dbReference type="InterPro" id="IPR001633">
    <property type="entry name" value="EAL_dom"/>
</dbReference>
<evidence type="ECO:0000259" key="6">
    <source>
        <dbReference type="PROSITE" id="PS50839"/>
    </source>
</evidence>
<dbReference type="AlphaFoldDB" id="A0A6B8RUX5"/>
<dbReference type="CDD" id="cd01948">
    <property type="entry name" value="EAL"/>
    <property type="match status" value="1"/>
</dbReference>
<evidence type="ECO:0000259" key="7">
    <source>
        <dbReference type="PROSITE" id="PS50883"/>
    </source>
</evidence>
<dbReference type="InterPro" id="IPR035919">
    <property type="entry name" value="EAL_sf"/>
</dbReference>
<evidence type="ECO:0000256" key="5">
    <source>
        <dbReference type="SAM" id="Phobius"/>
    </source>
</evidence>
<dbReference type="Gene3D" id="3.30.70.270">
    <property type="match status" value="1"/>
</dbReference>
<dbReference type="Gene3D" id="3.30.450.350">
    <property type="entry name" value="CHASE domain"/>
    <property type="match status" value="1"/>
</dbReference>
<keyword evidence="3 5" id="KW-1133">Transmembrane helix</keyword>
<evidence type="ECO:0000259" key="8">
    <source>
        <dbReference type="PROSITE" id="PS50887"/>
    </source>
</evidence>
<accession>A0A6B8RUX5</accession>
<dbReference type="KEGG" id="ppsc:EHS13_34185"/>
<dbReference type="PANTHER" id="PTHR44757:SF2">
    <property type="entry name" value="BIOFILM ARCHITECTURE MAINTENANCE PROTEIN MBAA"/>
    <property type="match status" value="1"/>
</dbReference>
<dbReference type="Gene3D" id="3.20.20.450">
    <property type="entry name" value="EAL domain"/>
    <property type="match status" value="1"/>
</dbReference>
<evidence type="ECO:0000313" key="10">
    <source>
        <dbReference type="Proteomes" id="UP000426246"/>
    </source>
</evidence>
<dbReference type="CDD" id="cd01949">
    <property type="entry name" value="GGDEF"/>
    <property type="match status" value="1"/>
</dbReference>
<dbReference type="Pfam" id="PF00563">
    <property type="entry name" value="EAL"/>
    <property type="match status" value="1"/>
</dbReference>
<dbReference type="NCBIfam" id="TIGR00254">
    <property type="entry name" value="GGDEF"/>
    <property type="match status" value="1"/>
</dbReference>
<dbReference type="InterPro" id="IPR006189">
    <property type="entry name" value="CHASE_dom"/>
</dbReference>
<dbReference type="InterPro" id="IPR052155">
    <property type="entry name" value="Biofilm_reg_signaling"/>
</dbReference>
<evidence type="ECO:0000256" key="1">
    <source>
        <dbReference type="ARBA" id="ARBA00004370"/>
    </source>
</evidence>
<name>A0A6B8RUX5_9BACL</name>
<protein>
    <submittedName>
        <fullName evidence="9">EAL domain-containing protein</fullName>
    </submittedName>
</protein>
<dbReference type="GO" id="GO:0007165">
    <property type="term" value="P:signal transduction"/>
    <property type="evidence" value="ECO:0007669"/>
    <property type="project" value="UniProtKB-ARBA"/>
</dbReference>
<evidence type="ECO:0000256" key="4">
    <source>
        <dbReference type="ARBA" id="ARBA00023136"/>
    </source>
</evidence>
<dbReference type="GO" id="GO:0016020">
    <property type="term" value="C:membrane"/>
    <property type="evidence" value="ECO:0007669"/>
    <property type="project" value="UniProtKB-SubCell"/>
</dbReference>
<dbReference type="PROSITE" id="PS50883">
    <property type="entry name" value="EAL"/>
    <property type="match status" value="1"/>
</dbReference>
<feature type="domain" description="CHASE" evidence="6">
    <location>
        <begin position="124"/>
        <end position="210"/>
    </location>
</feature>
<dbReference type="FunFam" id="3.20.20.450:FF:000001">
    <property type="entry name" value="Cyclic di-GMP phosphodiesterase yahA"/>
    <property type="match status" value="1"/>
</dbReference>
<dbReference type="InterPro" id="IPR043128">
    <property type="entry name" value="Rev_trsase/Diguanyl_cyclase"/>
</dbReference>
<evidence type="ECO:0000256" key="2">
    <source>
        <dbReference type="ARBA" id="ARBA00022692"/>
    </source>
</evidence>
<dbReference type="InterPro" id="IPR029787">
    <property type="entry name" value="Nucleotide_cyclase"/>
</dbReference>
<feature type="domain" description="EAL" evidence="7">
    <location>
        <begin position="514"/>
        <end position="766"/>
    </location>
</feature>
<reference evidence="10" key="1">
    <citation type="submission" date="2018-11" db="EMBL/GenBank/DDBJ databases">
        <title>Complete genome sequence of Paenibacillus sp. ML311-T8.</title>
        <authorList>
            <person name="Nam Y.-D."/>
            <person name="Kang J."/>
            <person name="Chung W.-H."/>
            <person name="Park Y.S."/>
        </authorList>
    </citation>
    <scope>NUCLEOTIDE SEQUENCE [LARGE SCALE GENOMIC DNA]</scope>
    <source>
        <strain evidence="10">ML311-T8</strain>
    </source>
</reference>
<dbReference type="InterPro" id="IPR042240">
    <property type="entry name" value="CHASE_sf"/>
</dbReference>
<feature type="domain" description="GGDEF" evidence="8">
    <location>
        <begin position="372"/>
        <end position="505"/>
    </location>
</feature>
<comment type="subcellular location">
    <subcellularLocation>
        <location evidence="1">Membrane</location>
    </subcellularLocation>
</comment>
<gene>
    <name evidence="9" type="ORF">EHS13_34185</name>
</gene>
<dbReference type="EMBL" id="CP034235">
    <property type="protein sequence ID" value="QGQ99554.1"/>
    <property type="molecule type" value="Genomic_DNA"/>
</dbReference>
<dbReference type="Proteomes" id="UP000426246">
    <property type="component" value="Chromosome"/>
</dbReference>
<feature type="transmembrane region" description="Helical" evidence="5">
    <location>
        <begin position="21"/>
        <end position="40"/>
    </location>
</feature>
<keyword evidence="4 5" id="KW-0472">Membrane</keyword>
<dbReference type="SUPFAM" id="SSF55073">
    <property type="entry name" value="Nucleotide cyclase"/>
    <property type="match status" value="1"/>
</dbReference>
<dbReference type="PANTHER" id="PTHR44757">
    <property type="entry name" value="DIGUANYLATE CYCLASE DGCP"/>
    <property type="match status" value="1"/>
</dbReference>
<keyword evidence="10" id="KW-1185">Reference proteome</keyword>
<evidence type="ECO:0000256" key="3">
    <source>
        <dbReference type="ARBA" id="ARBA00022989"/>
    </source>
</evidence>
<organism evidence="9 10">
    <name type="scientific">Paenibacillus psychroresistens</name>
    <dbReference type="NCBI Taxonomy" id="1778678"/>
    <lineage>
        <taxon>Bacteria</taxon>
        <taxon>Bacillati</taxon>
        <taxon>Bacillota</taxon>
        <taxon>Bacilli</taxon>
        <taxon>Bacillales</taxon>
        <taxon>Paenibacillaceae</taxon>
        <taxon>Paenibacillus</taxon>
    </lineage>
</organism>